<protein>
    <recommendedName>
        <fullName evidence="3">LamG-like jellyroll fold domain-containing protein</fullName>
    </recommendedName>
</protein>
<dbReference type="EMBL" id="MEXH01000002">
    <property type="protein sequence ID" value="OGC93046.1"/>
    <property type="molecule type" value="Genomic_DNA"/>
</dbReference>
<evidence type="ECO:0000313" key="2">
    <source>
        <dbReference type="Proteomes" id="UP000178176"/>
    </source>
</evidence>
<reference evidence="1 2" key="1">
    <citation type="journal article" date="2016" name="Nat. Commun.">
        <title>Thousands of microbial genomes shed light on interconnected biogeochemical processes in an aquifer system.</title>
        <authorList>
            <person name="Anantharaman K."/>
            <person name="Brown C.T."/>
            <person name="Hug L.A."/>
            <person name="Sharon I."/>
            <person name="Castelle C.J."/>
            <person name="Probst A.J."/>
            <person name="Thomas B.C."/>
            <person name="Singh A."/>
            <person name="Wilkins M.J."/>
            <person name="Karaoz U."/>
            <person name="Brodie E.L."/>
            <person name="Williams K.H."/>
            <person name="Hubbard S.S."/>
            <person name="Banfield J.F."/>
        </authorList>
    </citation>
    <scope>NUCLEOTIDE SEQUENCE [LARGE SCALE GENOMIC DNA]</scope>
</reference>
<evidence type="ECO:0008006" key="3">
    <source>
        <dbReference type="Google" id="ProtNLM"/>
    </source>
</evidence>
<proteinExistence type="predicted"/>
<dbReference type="Proteomes" id="UP000178176">
    <property type="component" value="Unassembled WGS sequence"/>
</dbReference>
<gene>
    <name evidence="1" type="ORF">A2876_00670</name>
</gene>
<sequence>MTAKATRRLARFPSLFLLVATLVLSLIVIKLNTNLSSKATRPSNPPNWGFAAKLDNGVQNIPISESPIYIQFQSDNFNPQLGYTAEIMFKPSAAAFPSKFLFSYLSGGSDQPSLQLLVSSYSDNTSGYGMTLQSFINERTETGTCQQNSIVIFTPSLTSEQITSWHHAAIAIQNDGQYTLFLDGKRSPQVLTLAGICPSSDPFVVGVGNGLVASFAGTLDEVRISNVARYTPDFPGITAPFGLDINTLALYHFDKDYKDFAGKSGAGTPIGKIDFVRSRIK</sequence>
<dbReference type="Gene3D" id="2.60.120.200">
    <property type="match status" value="1"/>
</dbReference>
<dbReference type="AlphaFoldDB" id="A0A1F4YH16"/>
<organism evidence="1 2">
    <name type="scientific">Candidatus Amesbacteria bacterium RIFCSPHIGHO2_01_FULL_48_32b</name>
    <dbReference type="NCBI Taxonomy" id="1797253"/>
    <lineage>
        <taxon>Bacteria</taxon>
        <taxon>Candidatus Amesiibacteriota</taxon>
    </lineage>
</organism>
<dbReference type="SUPFAM" id="SSF49899">
    <property type="entry name" value="Concanavalin A-like lectins/glucanases"/>
    <property type="match status" value="1"/>
</dbReference>
<comment type="caution">
    <text evidence="1">The sequence shown here is derived from an EMBL/GenBank/DDBJ whole genome shotgun (WGS) entry which is preliminary data.</text>
</comment>
<dbReference type="Pfam" id="PF13385">
    <property type="entry name" value="Laminin_G_3"/>
    <property type="match status" value="1"/>
</dbReference>
<evidence type="ECO:0000313" key="1">
    <source>
        <dbReference type="EMBL" id="OGC93046.1"/>
    </source>
</evidence>
<accession>A0A1F4YH16</accession>
<name>A0A1F4YH16_9BACT</name>
<dbReference type="InterPro" id="IPR013320">
    <property type="entry name" value="ConA-like_dom_sf"/>
</dbReference>